<dbReference type="Pfam" id="PF13649">
    <property type="entry name" value="Methyltransf_25"/>
    <property type="match status" value="1"/>
</dbReference>
<gene>
    <name evidence="2" type="ORF">PCL1606_46330</name>
</gene>
<evidence type="ECO:0000313" key="2">
    <source>
        <dbReference type="EMBL" id="AKA26080.1"/>
    </source>
</evidence>
<reference evidence="2 3" key="1">
    <citation type="journal article" date="2015" name="Mol. Plant Microbe Interact.">
        <title>Comparative Genomic Analysis of Pseudomonas chlororaphis PCL1606 Reveals New Insight into Antifungal Compounds Involved in Biocontrol.</title>
        <authorList>
            <person name="Calderon C.E."/>
            <person name="Ramos C."/>
            <person name="de Vicente A."/>
            <person name="Cazorla F.M."/>
        </authorList>
    </citation>
    <scope>NUCLEOTIDE SEQUENCE [LARGE SCALE GENOMIC DNA]</scope>
    <source>
        <strain evidence="2 3">PCL1606</strain>
    </source>
</reference>
<dbReference type="InterPro" id="IPR029063">
    <property type="entry name" value="SAM-dependent_MTases_sf"/>
</dbReference>
<dbReference type="Gene3D" id="3.40.50.150">
    <property type="entry name" value="Vaccinia Virus protein VP39"/>
    <property type="match status" value="1"/>
</dbReference>
<dbReference type="RefSeq" id="WP_045885090.1">
    <property type="nucleotide sequence ID" value="NZ_CP011110.1"/>
</dbReference>
<dbReference type="SUPFAM" id="SSF53335">
    <property type="entry name" value="S-adenosyl-L-methionine-dependent methyltransferases"/>
    <property type="match status" value="1"/>
</dbReference>
<evidence type="ECO:0000259" key="1">
    <source>
        <dbReference type="Pfam" id="PF13649"/>
    </source>
</evidence>
<dbReference type="PATRIC" id="fig|587753.10.peg.4630"/>
<keyword evidence="2" id="KW-0808">Transferase</keyword>
<name>A0A0D5Y4W4_9PSED</name>
<sequence>MSVHPPSPIELEFVRRYDQAHARVCGDERPLGLARRLALWRDETLVRRALKVAGEPGLILDVACGAGRFWPVLGEHGNRVILAADPSQDMLNHAQIHHPASLLKRVRTFQSSSFSIGLSANAVDCIVCLQLFPHVTSSEARQALLREFHRVSRDSVILAVRLDSRGKALYDRLEGGSSLQLQRVPTGVVSRARVEAEFKDAGFDVLSHQDFIPGCAAWRVYVLSKQG</sequence>
<dbReference type="OrthoDB" id="5608223at2"/>
<accession>A0A0D5Y4W4</accession>
<dbReference type="InterPro" id="IPR041698">
    <property type="entry name" value="Methyltransf_25"/>
</dbReference>
<protein>
    <submittedName>
        <fullName evidence="2">SAM-dependent methyltransferase</fullName>
    </submittedName>
</protein>
<dbReference type="Proteomes" id="UP000032748">
    <property type="component" value="Chromosome"/>
</dbReference>
<keyword evidence="2" id="KW-0489">Methyltransferase</keyword>
<evidence type="ECO:0000313" key="3">
    <source>
        <dbReference type="Proteomes" id="UP000032748"/>
    </source>
</evidence>
<dbReference type="GO" id="GO:0008168">
    <property type="term" value="F:methyltransferase activity"/>
    <property type="evidence" value="ECO:0007669"/>
    <property type="project" value="UniProtKB-KW"/>
</dbReference>
<dbReference type="EMBL" id="CP011110">
    <property type="protein sequence ID" value="AKA26080.1"/>
    <property type="molecule type" value="Genomic_DNA"/>
</dbReference>
<dbReference type="GO" id="GO:0032259">
    <property type="term" value="P:methylation"/>
    <property type="evidence" value="ECO:0007669"/>
    <property type="project" value="UniProtKB-KW"/>
</dbReference>
<organism evidence="2 3">
    <name type="scientific">Pseudomonas chlororaphis</name>
    <dbReference type="NCBI Taxonomy" id="587753"/>
    <lineage>
        <taxon>Bacteria</taxon>
        <taxon>Pseudomonadati</taxon>
        <taxon>Pseudomonadota</taxon>
        <taxon>Gammaproteobacteria</taxon>
        <taxon>Pseudomonadales</taxon>
        <taxon>Pseudomonadaceae</taxon>
        <taxon>Pseudomonas</taxon>
    </lineage>
</organism>
<dbReference type="CDD" id="cd02440">
    <property type="entry name" value="AdoMet_MTases"/>
    <property type="match status" value="1"/>
</dbReference>
<dbReference type="AlphaFoldDB" id="A0A0D5Y4W4"/>
<dbReference type="KEGG" id="pcz:PCL1606_46330"/>
<feature type="domain" description="Methyltransferase" evidence="1">
    <location>
        <begin position="59"/>
        <end position="153"/>
    </location>
</feature>
<proteinExistence type="predicted"/>